<evidence type="ECO:0000313" key="1">
    <source>
        <dbReference type="EMBL" id="RDF08188.1"/>
    </source>
</evidence>
<dbReference type="PANTHER" id="PTHR43404">
    <property type="entry name" value="LIPOPOLYSACCHARIDE CHOLINEPHOSPHOTRANSFERASE LICD"/>
    <property type="match status" value="1"/>
</dbReference>
<keyword evidence="2" id="KW-1185">Reference proteome</keyword>
<reference evidence="1 2" key="1">
    <citation type="submission" date="2018-05" db="EMBL/GenBank/DDBJ databases">
        <title>Draft Genome Sequences for a Diverse set of 7 Haemophilus Species.</title>
        <authorList>
            <person name="Nichols M."/>
            <person name="Topaz N."/>
            <person name="Wang X."/>
            <person name="Wang X."/>
            <person name="Boxrud D."/>
        </authorList>
    </citation>
    <scope>NUCLEOTIDE SEQUENCE [LARGE SCALE GENOMIC DNA]</scope>
    <source>
        <strain evidence="1 2">C2014016342</strain>
    </source>
</reference>
<organism evidence="1 2">
    <name type="scientific">Haemophilus paraphrohaemolyticus</name>
    <dbReference type="NCBI Taxonomy" id="736"/>
    <lineage>
        <taxon>Bacteria</taxon>
        <taxon>Pseudomonadati</taxon>
        <taxon>Pseudomonadota</taxon>
        <taxon>Gammaproteobacteria</taxon>
        <taxon>Pasteurellales</taxon>
        <taxon>Pasteurellaceae</taxon>
        <taxon>Haemophilus</taxon>
    </lineage>
</organism>
<gene>
    <name evidence="1" type="ORF">DPV92_09605</name>
</gene>
<dbReference type="AlphaFoldDB" id="A0A369ZL58"/>
<dbReference type="RefSeq" id="WP_111354673.1">
    <property type="nucleotide sequence ID" value="NZ_QEQF01000013.1"/>
</dbReference>
<evidence type="ECO:0000313" key="2">
    <source>
        <dbReference type="Proteomes" id="UP000253945"/>
    </source>
</evidence>
<feature type="non-terminal residue" evidence="1">
    <location>
        <position position="215"/>
    </location>
</feature>
<dbReference type="PANTHER" id="PTHR43404:SF1">
    <property type="entry name" value="MNN4P"/>
    <property type="match status" value="1"/>
</dbReference>
<protein>
    <submittedName>
        <fullName evidence="1">Phosphodiesterase</fullName>
    </submittedName>
</protein>
<accession>A0A369ZL58</accession>
<comment type="caution">
    <text evidence="1">The sequence shown here is derived from an EMBL/GenBank/DDBJ whole genome shotgun (WGS) entry which is preliminary data.</text>
</comment>
<sequence>MFKLFEGNFFISLFHPFNKNKRREIRANIRLRNFHEKAPLALIELSNAIANYKKPVKIWLEFGSLLGAYRENAIIAHDTDIDVGIYESDMTNDFILYLEKKQFKLIKKYVISSSDSSLDGFRAEYTFQYKKDVSIDFFVFKEEGCKRFCFSFDKEDGLTRDETLQKYNGMLRTIKILLPNFEFDKISFLGTNFLIPSHTELYLKEIYGNDFMTPK</sequence>
<dbReference type="EMBL" id="QEQF01000013">
    <property type="protein sequence ID" value="RDF08188.1"/>
    <property type="molecule type" value="Genomic_DNA"/>
</dbReference>
<dbReference type="Proteomes" id="UP000253945">
    <property type="component" value="Unassembled WGS sequence"/>
</dbReference>
<dbReference type="InterPro" id="IPR052942">
    <property type="entry name" value="LPS_cholinephosphotransferase"/>
</dbReference>
<proteinExistence type="predicted"/>
<name>A0A369ZL58_9PAST</name>